<organism evidence="3 4">
    <name type="scientific">candidate division MSBL1 archaeon SCGC-AAA382K21</name>
    <dbReference type="NCBI Taxonomy" id="1698283"/>
    <lineage>
        <taxon>Archaea</taxon>
        <taxon>Methanobacteriati</taxon>
        <taxon>Methanobacteriota</taxon>
        <taxon>candidate division MSBL1</taxon>
    </lineage>
</organism>
<dbReference type="PANTHER" id="PTHR35902">
    <property type="entry name" value="S-LAYER DOMAIN-LIKE PROTEIN-RELATED"/>
    <property type="match status" value="1"/>
</dbReference>
<gene>
    <name evidence="3" type="ORF">AKJ54_00725</name>
</gene>
<dbReference type="AlphaFoldDB" id="A0A133VL11"/>
<reference evidence="3 4" key="1">
    <citation type="journal article" date="2016" name="Sci. Rep.">
        <title>Metabolic traits of an uncultured archaeal lineage -MSBL1- from brine pools of the Red Sea.</title>
        <authorList>
            <person name="Mwirichia R."/>
            <person name="Alam I."/>
            <person name="Rashid M."/>
            <person name="Vinu M."/>
            <person name="Ba-Alawi W."/>
            <person name="Anthony Kamau A."/>
            <person name="Kamanda Ngugi D."/>
            <person name="Goker M."/>
            <person name="Klenk H.P."/>
            <person name="Bajic V."/>
            <person name="Stingl U."/>
        </authorList>
    </citation>
    <scope>NUCLEOTIDE SEQUENCE [LARGE SCALE GENOMIC DNA]</scope>
    <source>
        <strain evidence="3">SCGC-AAA382K21</strain>
    </source>
</reference>
<keyword evidence="4" id="KW-1185">Reference proteome</keyword>
<keyword evidence="1" id="KW-1133">Transmembrane helix</keyword>
<evidence type="ECO:0000256" key="1">
    <source>
        <dbReference type="SAM" id="Phobius"/>
    </source>
</evidence>
<dbReference type="Proteomes" id="UP000070504">
    <property type="component" value="Unassembled WGS sequence"/>
</dbReference>
<comment type="caution">
    <text evidence="3">The sequence shown here is derived from an EMBL/GenBank/DDBJ whole genome shotgun (WGS) entry which is preliminary data.</text>
</comment>
<dbReference type="EMBL" id="LHYH01000011">
    <property type="protein sequence ID" value="KXB07115.1"/>
    <property type="molecule type" value="Genomic_DNA"/>
</dbReference>
<dbReference type="InterPro" id="IPR013783">
    <property type="entry name" value="Ig-like_fold"/>
</dbReference>
<feature type="domain" description="CARDB" evidence="2">
    <location>
        <begin position="329"/>
        <end position="405"/>
    </location>
</feature>
<evidence type="ECO:0000313" key="3">
    <source>
        <dbReference type="EMBL" id="KXB07115.1"/>
    </source>
</evidence>
<feature type="domain" description="CARDB" evidence="2">
    <location>
        <begin position="55"/>
        <end position="139"/>
    </location>
</feature>
<keyword evidence="1" id="KW-0812">Transmembrane</keyword>
<dbReference type="PROSITE" id="PS50194">
    <property type="entry name" value="FILAMIN_REPEAT"/>
    <property type="match status" value="1"/>
</dbReference>
<sequence length="475" mass="51034">MFKNGDEPGLYLDPERRKKRDKGWSDKKKIGIGIATATAILAVIVSLYVITRPEPNFQVKSLSLSSTKVGQGESVTAQVKVANVGGAEGTYTVNLEVEGETLEEKVTLSPDESKTVSFDIAKEEKGTYNLRAGSSSKSFVVVEPAEFEVSNLNLSEEEVEVDEKVDLSVDVSNVGEKTGAHAVKLLVNGEPVDSEEVEVEGGDTETVTFEISREEAGTYNIKISDLTQSFEVLEPAEFEVSNLQVSPKEVEENQRVEISVDVKNSGEVEGTKTLDLNVDGSIEKTKDITLEGEENTTVSFSIHKESPKSYSVGIEDLSGSFRVLEPAEFEVSNLSVNSSQVEPGEPVTVSIDVTNTGDLSGDYTIELKIDGTMENSKTVTVDGGKNTTVSFTIEKETSKTYSVEVGNLSQSFEILAPAEFELSNLQVSPSEVGAGGAVEISVDVQNVGEITGEYTVSIKINGETEHTKKITLAGG</sequence>
<dbReference type="Pfam" id="PF07705">
    <property type="entry name" value="CARDB"/>
    <property type="match status" value="4"/>
</dbReference>
<name>A0A133VL11_9EURY</name>
<dbReference type="PANTHER" id="PTHR35902:SF3">
    <property type="entry name" value="NPCBM-ASSOCIATED, NEW3 DOMAIN OF ALPHA-GALACTOSIDASE"/>
    <property type="match status" value="1"/>
</dbReference>
<accession>A0A133VL11</accession>
<keyword evidence="1" id="KW-0472">Membrane</keyword>
<dbReference type="InterPro" id="IPR017868">
    <property type="entry name" value="Filamin/ABP280_repeat-like"/>
</dbReference>
<feature type="transmembrane region" description="Helical" evidence="1">
    <location>
        <begin position="30"/>
        <end position="50"/>
    </location>
</feature>
<feature type="domain" description="CARDB" evidence="2">
    <location>
        <begin position="148"/>
        <end position="223"/>
    </location>
</feature>
<feature type="domain" description="CARDB" evidence="2">
    <location>
        <begin position="239"/>
        <end position="311"/>
    </location>
</feature>
<evidence type="ECO:0000313" key="4">
    <source>
        <dbReference type="Proteomes" id="UP000070504"/>
    </source>
</evidence>
<protein>
    <recommendedName>
        <fullName evidence="2">CARDB domain-containing protein</fullName>
    </recommendedName>
</protein>
<dbReference type="InterPro" id="IPR011635">
    <property type="entry name" value="CARDB"/>
</dbReference>
<proteinExistence type="predicted"/>
<dbReference type="Gene3D" id="2.60.40.10">
    <property type="entry name" value="Immunoglobulins"/>
    <property type="match status" value="5"/>
</dbReference>
<evidence type="ECO:0000259" key="2">
    <source>
        <dbReference type="Pfam" id="PF07705"/>
    </source>
</evidence>